<dbReference type="InterPro" id="IPR052025">
    <property type="entry name" value="Xyloglucanase_GH74"/>
</dbReference>
<dbReference type="Gene3D" id="2.130.10.10">
    <property type="entry name" value="YVTN repeat-like/Quinoprotein amine dehydrogenase"/>
    <property type="match status" value="4"/>
</dbReference>
<dbReference type="Pfam" id="PF15899">
    <property type="entry name" value="BNR_6"/>
    <property type="match status" value="1"/>
</dbReference>
<evidence type="ECO:0000259" key="2">
    <source>
        <dbReference type="Pfam" id="PF15902"/>
    </source>
</evidence>
<dbReference type="CDD" id="cd15482">
    <property type="entry name" value="Sialidase_non-viral"/>
    <property type="match status" value="3"/>
</dbReference>
<name>A0A8A4TH33_SULCO</name>
<gene>
    <name evidence="3" type="ORF">J3U87_24865</name>
</gene>
<protein>
    <recommendedName>
        <fullName evidence="2">Sortilin N-terminal domain-containing protein</fullName>
    </recommendedName>
</protein>
<evidence type="ECO:0000313" key="4">
    <source>
        <dbReference type="Proteomes" id="UP000663929"/>
    </source>
</evidence>
<keyword evidence="4" id="KW-1185">Reference proteome</keyword>
<dbReference type="EMBL" id="CP071793">
    <property type="protein sequence ID" value="QTD48827.1"/>
    <property type="molecule type" value="Genomic_DNA"/>
</dbReference>
<dbReference type="Proteomes" id="UP000663929">
    <property type="component" value="Chromosome"/>
</dbReference>
<dbReference type="GO" id="GO:0010411">
    <property type="term" value="P:xyloglucan metabolic process"/>
    <property type="evidence" value="ECO:0007669"/>
    <property type="project" value="TreeGrafter"/>
</dbReference>
<organism evidence="3 4">
    <name type="scientific">Sulfidibacter corallicola</name>
    <dbReference type="NCBI Taxonomy" id="2818388"/>
    <lineage>
        <taxon>Bacteria</taxon>
        <taxon>Pseudomonadati</taxon>
        <taxon>Acidobacteriota</taxon>
        <taxon>Holophagae</taxon>
        <taxon>Acanthopleuribacterales</taxon>
        <taxon>Acanthopleuribacteraceae</taxon>
        <taxon>Sulfidibacter</taxon>
    </lineage>
</organism>
<dbReference type="SUPFAM" id="SSF110296">
    <property type="entry name" value="Oligoxyloglucan reducing end-specific cellobiohydrolase"/>
    <property type="match status" value="3"/>
</dbReference>
<dbReference type="KEGG" id="scor:J3U87_24865"/>
<dbReference type="Pfam" id="PF15902">
    <property type="entry name" value="Sortilin-Vps10"/>
    <property type="match status" value="1"/>
</dbReference>
<proteinExistence type="predicted"/>
<dbReference type="InterPro" id="IPR031778">
    <property type="entry name" value="Sortilin_N"/>
</dbReference>
<sequence length="1230" mass="132590">MRVSPLHPMSLPILVVFFGAISLVSHVLFPVDDAALFQRPDRPRARTPGSYNGLSAWHRQRAYPHHTLPKQGLAQGFQQAGQHMAKAEAHYKDSDPWTPVPAVISGRTLALAFHPTRPGTLFAGSASGGLWRTDQATTEPHWERVPTGFPIHGVAAIAIHPDNPDLMLIGTGEVYGFEETFPSYARRETRGSYGIGILKSEDGGRTWSMSLDWRNRQDSGMQDLAFDPHDPDRVWAATSEGVYRSPDRGKTWTQVQAVPMATSLVLFPNRPGRVLVACGGFASPGHGLYLSEDHGATWHKRQGGLPELFGGKAMLHASQSHPDTVYATIGNGHIVCKNKNGQPSKLDRPCDNATWLCRSEDGGRTWTQVNDKDFSQYQGWYCHFPYVNPRNPDHVFLGGLHLNFTVNGGFTIFERDPLIWENGYLGDMHAMAFSPHHPDLAYLAGDQGMAVSKDGGLNWIPANQGYHTVQYYNGMAVSSYAPNTVIGTAQDIVGVLALLRDDDGQPVMNQFFFGHEAGYVVVDPRQPDYIRASGPYLTFLESIDGSSSPIPLCTAVQPGCGIETHDQTATFNAPVLMAPSNPDVLYAGRNVVWRSDDGGQTWKAGNDGVPLGADPVLAMAVSPTDEDVVYVATAPNHDRLHLFKTTDGGNTWTEITGDLPDRYVPDLAIDPRDDRILYAAVSGFGSDHLYRTRDGGTTWESLDRGNLPDLPTTAIAIDPEHPQHLYLGNDLGVFVSLDGGHAWSTLMDGLPEAILVGDLVIDPATRTLNLGSHGNGLYTRSLLDPLPGGVGAVLPFSAVLPDIREGGDAHTLIGILHPGGANPIEIADVRISGFTGSGGSLGQSEALTHLEPGQSVLVPVAELFPELPSAVHWLRVESDSELIVFAELSDRETRSAYLANPATTTTYLPHVARDTAQFRTDLIAVNPATGEVDVEVQAFPAGASARPIGLGLGLTRASSDVARLFDGDLSDISWARLSGTTPLAAMARFTRLPGHRETAALGLHGVRGTELNLLHVAADTGQFWTGLVYINTGNDRAEVVEESFDAAGNLIGSHTLAVTPHAKQTLLFDGETVRSGDPRIRAGTAWMRIRANQPLIGYELLGAPTSSGNELFAGLQGNTAAAARLIYPFLRSDPTQWTGLVAVNTDDRAVEAEAVLYNRAGETVARNPLGTVQAGQKITRLVRDLFPGAPIDGGHVEIEATRPVLAGFQLWGDDGADHRRFLAGISAIGR</sequence>
<feature type="domain" description="Sortilin N-terminal" evidence="2">
    <location>
        <begin position="591"/>
        <end position="704"/>
    </location>
</feature>
<reference evidence="3" key="1">
    <citation type="submission" date="2021-03" db="EMBL/GenBank/DDBJ databases">
        <title>Acanthopleuribacteraceae sp. M133.</title>
        <authorList>
            <person name="Wang G."/>
        </authorList>
    </citation>
    <scope>NUCLEOTIDE SEQUENCE</scope>
    <source>
        <strain evidence="3">M133</strain>
    </source>
</reference>
<dbReference type="PANTHER" id="PTHR43739:SF5">
    <property type="entry name" value="EXO-ALPHA-SIALIDASE"/>
    <property type="match status" value="1"/>
</dbReference>
<dbReference type="PANTHER" id="PTHR43739">
    <property type="entry name" value="XYLOGLUCANASE (EUROFUNG)"/>
    <property type="match status" value="1"/>
</dbReference>
<evidence type="ECO:0000256" key="1">
    <source>
        <dbReference type="ARBA" id="ARBA00022737"/>
    </source>
</evidence>
<dbReference type="AlphaFoldDB" id="A0A8A4TH33"/>
<accession>A0A8A4TH33</accession>
<dbReference type="RefSeq" id="WP_237378477.1">
    <property type="nucleotide sequence ID" value="NZ_CP071793.1"/>
</dbReference>
<evidence type="ECO:0000313" key="3">
    <source>
        <dbReference type="EMBL" id="QTD48827.1"/>
    </source>
</evidence>
<dbReference type="InterPro" id="IPR002860">
    <property type="entry name" value="BNR_rpt"/>
</dbReference>
<keyword evidence="1" id="KW-0677">Repeat</keyword>
<dbReference type="InterPro" id="IPR015943">
    <property type="entry name" value="WD40/YVTN_repeat-like_dom_sf"/>
</dbReference>